<feature type="domain" description="Helicase C-terminal" evidence="4">
    <location>
        <begin position="251"/>
        <end position="407"/>
    </location>
</feature>
<keyword evidence="6" id="KW-1185">Reference proteome</keyword>
<dbReference type="InterPro" id="IPR011545">
    <property type="entry name" value="DEAD/DEAH_box_helicase_dom"/>
</dbReference>
<organism evidence="5 6">
    <name type="scientific">Candidatus Accumulibacter contiguus</name>
    <dbReference type="NCBI Taxonomy" id="2954381"/>
    <lineage>
        <taxon>Bacteria</taxon>
        <taxon>Pseudomonadati</taxon>
        <taxon>Pseudomonadota</taxon>
        <taxon>Betaproteobacteria</taxon>
        <taxon>Candidatus Accumulibacter</taxon>
    </lineage>
</organism>
<dbReference type="Pfam" id="PF00270">
    <property type="entry name" value="DEAD"/>
    <property type="match status" value="1"/>
</dbReference>
<keyword evidence="2" id="KW-0067">ATP-binding</keyword>
<dbReference type="SMART" id="SM00487">
    <property type="entry name" value="DEXDc"/>
    <property type="match status" value="1"/>
</dbReference>
<dbReference type="Gene3D" id="3.40.50.300">
    <property type="entry name" value="P-loop containing nucleotide triphosphate hydrolases"/>
    <property type="match status" value="2"/>
</dbReference>
<dbReference type="PANTHER" id="PTHR47962:SF5">
    <property type="entry name" value="ATP-DEPENDENT HELICASE LHR-RELATED"/>
    <property type="match status" value="1"/>
</dbReference>
<evidence type="ECO:0000259" key="4">
    <source>
        <dbReference type="PROSITE" id="PS51194"/>
    </source>
</evidence>
<feature type="domain" description="Helicase ATP-binding" evidence="3">
    <location>
        <begin position="37"/>
        <end position="215"/>
    </location>
</feature>
<dbReference type="InterPro" id="IPR001650">
    <property type="entry name" value="Helicase_C-like"/>
</dbReference>
<comment type="caution">
    <text evidence="5">The sequence shown here is derived from an EMBL/GenBank/DDBJ whole genome shotgun (WGS) entry which is preliminary data.</text>
</comment>
<dbReference type="Proteomes" id="UP000886469">
    <property type="component" value="Unassembled WGS sequence"/>
</dbReference>
<proteinExistence type="predicted"/>
<dbReference type="Pfam" id="PF00271">
    <property type="entry name" value="Helicase_C"/>
    <property type="match status" value="1"/>
</dbReference>
<name>A0ABX1TAZ7_9PROT</name>
<protein>
    <submittedName>
        <fullName evidence="5">DEAD/DEAH box helicase</fullName>
    </submittedName>
</protein>
<evidence type="ECO:0000313" key="5">
    <source>
        <dbReference type="EMBL" id="NMQ06835.1"/>
    </source>
</evidence>
<evidence type="ECO:0000256" key="2">
    <source>
        <dbReference type="ARBA" id="ARBA00022840"/>
    </source>
</evidence>
<dbReference type="InterPro" id="IPR027417">
    <property type="entry name" value="P-loop_NTPase"/>
</dbReference>
<dbReference type="InterPro" id="IPR052511">
    <property type="entry name" value="ATP-dep_Helicase"/>
</dbReference>
<keyword evidence="5" id="KW-0347">Helicase</keyword>
<sequence length="721" mass="79274">MAPETRATFEHLAPPLQRWLYEQGWSDLRPAQAEALLPILEGRLDVVIAAATASGKTEAAFLPLLTRLWQGGAEGVLLYVAPMKALINDQRDRLSVLCERLGIAVYPWHGDIGDASRKRFVAAPRGVVLITPESLESLLFRRGAELSNLFGTLEAVVVDELHAFIASERGRQLQSLLHRLEAALGRRIQRVGLSATLGDMGMAADFLRLDEGQDVRVIASTAETKSLRLVLKAVSQPANGGDTAETAHTSIATSLLKRLRDANYLIFPNSTGMVEFYADTLRRLCETTGLPVTFLPHHGRLGKTERESTEFELKRGNLPVSAICTSTLEMGIDIGAIRGVVQIGAPESVASLCQRIGRAGRREGEAAELWQYCVTEELAADSGFAAGLHDDLLQSIAVIRLFLAKWYEPPPPSSFHYSTLVQQILSLIGERCGVTAAEAYRVLCVEGPFRVAADDFIELLRSLAANELIMQDSNRVLLHGRVGERRVNHFTFFAAFQDTREYRLRHAGKELGTLPLKRAHGIGDALIFAGRRWQIAQIDHDKLRVELIVASTGKLPRTGGSGMPVHDRVRKEMRMLLAGTDYPEWLDDTACEVLTAARCHYNQLNLSEKLMSTEGRTVSLFAWRGDATQDALVWLLRAQGLTAENMGICLRVRAAAEAEVSDALAAIATAPLPDPADILQRPAMGAPEKWDWALPDRLFFNSFASRRLNLAAARDFASKGI</sequence>
<accession>A0ABX1TAZ7</accession>
<evidence type="ECO:0000259" key="3">
    <source>
        <dbReference type="PROSITE" id="PS51192"/>
    </source>
</evidence>
<dbReference type="PANTHER" id="PTHR47962">
    <property type="entry name" value="ATP-DEPENDENT HELICASE LHR-RELATED-RELATED"/>
    <property type="match status" value="1"/>
</dbReference>
<dbReference type="EMBL" id="SPMX01000056">
    <property type="protein sequence ID" value="NMQ06835.1"/>
    <property type="molecule type" value="Genomic_DNA"/>
</dbReference>
<gene>
    <name evidence="5" type="ORF">E4Q08_17065</name>
</gene>
<dbReference type="SUPFAM" id="SSF52540">
    <property type="entry name" value="P-loop containing nucleoside triphosphate hydrolases"/>
    <property type="match status" value="1"/>
</dbReference>
<dbReference type="RefSeq" id="WP_169071259.1">
    <property type="nucleotide sequence ID" value="NZ_SPMX01000056.1"/>
</dbReference>
<evidence type="ECO:0000256" key="1">
    <source>
        <dbReference type="ARBA" id="ARBA00022741"/>
    </source>
</evidence>
<dbReference type="SMART" id="SM00490">
    <property type="entry name" value="HELICc"/>
    <property type="match status" value="1"/>
</dbReference>
<keyword evidence="5" id="KW-0378">Hydrolase</keyword>
<reference evidence="5" key="1">
    <citation type="submission" date="2019-03" db="EMBL/GenBank/DDBJ databases">
        <title>Metabolic reconstructions from genomes of highly enriched 'Candidatus Accumulibacter' and 'Candidatus Competibacter' bioreactor populations.</title>
        <authorList>
            <person name="Annavajhala M.K."/>
            <person name="Welles L."/>
            <person name="Abbas B."/>
            <person name="Sorokin D."/>
            <person name="Park H."/>
            <person name="Van Loosdrecht M."/>
            <person name="Chandran K."/>
        </authorList>
    </citation>
    <scope>NUCLEOTIDE SEQUENCE</scope>
    <source>
        <strain evidence="5">SBR_L</strain>
    </source>
</reference>
<evidence type="ECO:0000313" key="6">
    <source>
        <dbReference type="Proteomes" id="UP000886469"/>
    </source>
</evidence>
<dbReference type="PROSITE" id="PS51194">
    <property type="entry name" value="HELICASE_CTER"/>
    <property type="match status" value="1"/>
</dbReference>
<keyword evidence="1" id="KW-0547">Nucleotide-binding</keyword>
<dbReference type="InterPro" id="IPR014001">
    <property type="entry name" value="Helicase_ATP-bd"/>
</dbReference>
<dbReference type="GO" id="GO:0004386">
    <property type="term" value="F:helicase activity"/>
    <property type="evidence" value="ECO:0007669"/>
    <property type="project" value="UniProtKB-KW"/>
</dbReference>
<dbReference type="PROSITE" id="PS51192">
    <property type="entry name" value="HELICASE_ATP_BIND_1"/>
    <property type="match status" value="1"/>
</dbReference>